<sequence length="65" mass="7279">MPTVAINVVLQEPRVLAGDEFFAKVLLDSANPDTIVEEFYADIEGIGKTGWVNIHTDKIYETERV</sequence>
<reference evidence="2" key="1">
    <citation type="submission" date="2022-11" db="UniProtKB">
        <authorList>
            <consortium name="WormBaseParasite"/>
        </authorList>
    </citation>
    <scope>IDENTIFICATION</scope>
</reference>
<accession>A0A914S6U2</accession>
<protein>
    <submittedName>
        <fullName evidence="2">Uncharacterized protein</fullName>
    </submittedName>
</protein>
<name>A0A914S6U2_PAREQ</name>
<dbReference type="AlphaFoldDB" id="A0A914S6U2"/>
<evidence type="ECO:0000313" key="2">
    <source>
        <dbReference type="WBParaSite" id="PEQ_0001409601-mRNA-1"/>
    </source>
</evidence>
<proteinExistence type="predicted"/>
<evidence type="ECO:0000313" key="1">
    <source>
        <dbReference type="Proteomes" id="UP000887564"/>
    </source>
</evidence>
<dbReference type="Proteomes" id="UP000887564">
    <property type="component" value="Unplaced"/>
</dbReference>
<keyword evidence="1" id="KW-1185">Reference proteome</keyword>
<organism evidence="1 2">
    <name type="scientific">Parascaris equorum</name>
    <name type="common">Equine roundworm</name>
    <dbReference type="NCBI Taxonomy" id="6256"/>
    <lineage>
        <taxon>Eukaryota</taxon>
        <taxon>Metazoa</taxon>
        <taxon>Ecdysozoa</taxon>
        <taxon>Nematoda</taxon>
        <taxon>Chromadorea</taxon>
        <taxon>Rhabditida</taxon>
        <taxon>Spirurina</taxon>
        <taxon>Ascaridomorpha</taxon>
        <taxon>Ascaridoidea</taxon>
        <taxon>Ascarididae</taxon>
        <taxon>Parascaris</taxon>
    </lineage>
</organism>
<dbReference type="WBParaSite" id="PEQ_0001409601-mRNA-1">
    <property type="protein sequence ID" value="PEQ_0001409601-mRNA-1"/>
    <property type="gene ID" value="PEQ_0001409601"/>
</dbReference>